<evidence type="ECO:0000256" key="10">
    <source>
        <dbReference type="SAM" id="Phobius"/>
    </source>
</evidence>
<evidence type="ECO:0000256" key="5">
    <source>
        <dbReference type="ARBA" id="ARBA00022664"/>
    </source>
</evidence>
<evidence type="ECO:0000256" key="8">
    <source>
        <dbReference type="ARBA" id="ARBA00023274"/>
    </source>
</evidence>
<accession>A0A7J6GG79</accession>
<keyword evidence="10" id="KW-1133">Transmembrane helix</keyword>
<gene>
    <name evidence="11" type="ORF">F8388_000608</name>
</gene>
<sequence>MLNNNNNSRSQGQVLPSWVRSPVERPIISTILVENDLLGRLYVAGPVKTNQISFYANLKYCHLVAIVYTVFLLLGTNVSFLGLGLWFCFSSRPMEEDIRPVSQLMMSVKNNTQVLKTRKGKKKAQPVNKDRFISKIFLHGDSIGLKI</sequence>
<evidence type="ECO:0000313" key="11">
    <source>
        <dbReference type="EMBL" id="KAF4381914.1"/>
    </source>
</evidence>
<keyword evidence="7 9" id="KW-0539">Nucleus</keyword>
<dbReference type="GO" id="GO:0008380">
    <property type="term" value="P:RNA splicing"/>
    <property type="evidence" value="ECO:0007669"/>
    <property type="project" value="UniProtKB-KW"/>
</dbReference>
<evidence type="ECO:0000256" key="9">
    <source>
        <dbReference type="RuleBase" id="RU365051"/>
    </source>
</evidence>
<keyword evidence="5 9" id="KW-0507">mRNA processing</keyword>
<keyword evidence="4" id="KW-0963">Cytoplasm</keyword>
<keyword evidence="8 9" id="KW-0687">Ribonucleoprotein</keyword>
<keyword evidence="10" id="KW-0472">Membrane</keyword>
<proteinExistence type="inferred from homology"/>
<evidence type="ECO:0000256" key="4">
    <source>
        <dbReference type="ARBA" id="ARBA00022490"/>
    </source>
</evidence>
<protein>
    <recommendedName>
        <fullName evidence="9">Small nuclear ribonucleoprotein Sm D2</fullName>
        <shortName evidence="9">Sm-D2</shortName>
    </recommendedName>
    <alternativeName>
        <fullName evidence="9">snRNP core protein D2</fullName>
    </alternativeName>
</protein>
<evidence type="ECO:0000256" key="1">
    <source>
        <dbReference type="ARBA" id="ARBA00004123"/>
    </source>
</evidence>
<dbReference type="AlphaFoldDB" id="A0A7J6GG79"/>
<dbReference type="EMBL" id="JAATIP010000058">
    <property type="protein sequence ID" value="KAF4381914.1"/>
    <property type="molecule type" value="Genomic_DNA"/>
</dbReference>
<dbReference type="PANTHER" id="PTHR12777">
    <property type="entry name" value="SMALL NUCLEAR RIBONUCLEOPROTEIN SM D2"/>
    <property type="match status" value="1"/>
</dbReference>
<keyword evidence="6 9" id="KW-0508">mRNA splicing</keyword>
<evidence type="ECO:0000256" key="3">
    <source>
        <dbReference type="ARBA" id="ARBA00008146"/>
    </source>
</evidence>
<name>A0A7J6GG79_CANSA</name>
<comment type="subcellular location">
    <subcellularLocation>
        <location evidence="2">Cytoplasm</location>
        <location evidence="2">Cytosol</location>
    </subcellularLocation>
    <subcellularLocation>
        <location evidence="1 9">Nucleus</location>
    </subcellularLocation>
</comment>
<organism evidence="11 12">
    <name type="scientific">Cannabis sativa</name>
    <name type="common">Hemp</name>
    <name type="synonym">Marijuana</name>
    <dbReference type="NCBI Taxonomy" id="3483"/>
    <lineage>
        <taxon>Eukaryota</taxon>
        <taxon>Viridiplantae</taxon>
        <taxon>Streptophyta</taxon>
        <taxon>Embryophyta</taxon>
        <taxon>Tracheophyta</taxon>
        <taxon>Spermatophyta</taxon>
        <taxon>Magnoliopsida</taxon>
        <taxon>eudicotyledons</taxon>
        <taxon>Gunneridae</taxon>
        <taxon>Pentapetalae</taxon>
        <taxon>rosids</taxon>
        <taxon>fabids</taxon>
        <taxon>Rosales</taxon>
        <taxon>Cannabaceae</taxon>
        <taxon>Cannabis</taxon>
    </lineage>
</organism>
<dbReference type="GO" id="GO:0006397">
    <property type="term" value="P:mRNA processing"/>
    <property type="evidence" value="ECO:0007669"/>
    <property type="project" value="UniProtKB-KW"/>
</dbReference>
<dbReference type="GO" id="GO:0005829">
    <property type="term" value="C:cytosol"/>
    <property type="evidence" value="ECO:0007669"/>
    <property type="project" value="UniProtKB-SubCell"/>
</dbReference>
<evidence type="ECO:0000256" key="7">
    <source>
        <dbReference type="ARBA" id="ARBA00023242"/>
    </source>
</evidence>
<keyword evidence="10" id="KW-0812">Transmembrane</keyword>
<evidence type="ECO:0000256" key="6">
    <source>
        <dbReference type="ARBA" id="ARBA00023187"/>
    </source>
</evidence>
<feature type="transmembrane region" description="Helical" evidence="10">
    <location>
        <begin position="63"/>
        <end position="89"/>
    </location>
</feature>
<comment type="similarity">
    <text evidence="3 9">Belongs to the snRNP core protein family.</text>
</comment>
<dbReference type="InterPro" id="IPR027248">
    <property type="entry name" value="Sm_D2"/>
</dbReference>
<evidence type="ECO:0000313" key="12">
    <source>
        <dbReference type="Proteomes" id="UP000525078"/>
    </source>
</evidence>
<evidence type="ECO:0000256" key="2">
    <source>
        <dbReference type="ARBA" id="ARBA00004514"/>
    </source>
</evidence>
<dbReference type="Proteomes" id="UP000525078">
    <property type="component" value="Unassembled WGS sequence"/>
</dbReference>
<comment type="caution">
    <text evidence="11">The sequence shown here is derived from an EMBL/GenBank/DDBJ whole genome shotgun (WGS) entry which is preliminary data.</text>
</comment>
<dbReference type="GO" id="GO:0030532">
    <property type="term" value="C:small nuclear ribonucleoprotein complex"/>
    <property type="evidence" value="ECO:0007669"/>
    <property type="project" value="InterPro"/>
</dbReference>
<reference evidence="11 12" key="1">
    <citation type="journal article" date="2020" name="bioRxiv">
        <title>Sequence and annotation of 42 cannabis genomes reveals extensive copy number variation in cannabinoid synthesis and pathogen resistance genes.</title>
        <authorList>
            <person name="Mckernan K.J."/>
            <person name="Helbert Y."/>
            <person name="Kane L.T."/>
            <person name="Ebling H."/>
            <person name="Zhang L."/>
            <person name="Liu B."/>
            <person name="Eaton Z."/>
            <person name="Mclaughlin S."/>
            <person name="Kingan S."/>
            <person name="Baybayan P."/>
            <person name="Concepcion G."/>
            <person name="Jordan M."/>
            <person name="Riva A."/>
            <person name="Barbazuk W."/>
            <person name="Harkins T."/>
        </authorList>
    </citation>
    <scope>NUCLEOTIDE SEQUENCE [LARGE SCALE GENOMIC DNA]</scope>
    <source>
        <strain evidence="12">cv. Jamaican Lion 4</strain>
        <tissue evidence="11">Leaf</tissue>
    </source>
</reference>